<reference evidence="1 2" key="1">
    <citation type="journal article" date="2010" name="PLoS ONE">
        <title>Genome sequence of Cronobacter sakazakii BAA-894 and comparative genomic hybridization analysis with other Cronobacter species.</title>
        <authorList>
            <person name="Kucerova E."/>
            <person name="Clifton S.W."/>
            <person name="Xia X.Q."/>
            <person name="Long F."/>
            <person name="Porwollik S."/>
            <person name="Fulton L."/>
            <person name="Fronick C."/>
            <person name="Minx P."/>
            <person name="Kyung K."/>
            <person name="Warren W."/>
            <person name="Fulton R."/>
            <person name="Feng D."/>
            <person name="Wollam A."/>
            <person name="Shah N."/>
            <person name="Bhonagiri V."/>
            <person name="Nash W.E."/>
            <person name="Hallsworth-Pepin K."/>
            <person name="Wilson R.K."/>
            <person name="McClelland M."/>
            <person name="Forsythe S.J."/>
        </authorList>
    </citation>
    <scope>NUCLEOTIDE SEQUENCE [LARGE SCALE GENOMIC DNA]</scope>
    <source>
        <strain evidence="1 2">ATCC BAA-894</strain>
    </source>
</reference>
<protein>
    <submittedName>
        <fullName evidence="1">Uncharacterized protein</fullName>
    </submittedName>
</protein>
<dbReference type="HOGENOM" id="CLU_1793266_0_0_6"/>
<evidence type="ECO:0000313" key="2">
    <source>
        <dbReference type="Proteomes" id="UP000000260"/>
    </source>
</evidence>
<dbReference type="Proteomes" id="UP000000260">
    <property type="component" value="Chromosome"/>
</dbReference>
<dbReference type="AlphaFoldDB" id="A7MNT1"/>
<name>A7MNT1_CROS8</name>
<accession>A7MNT1</accession>
<keyword evidence="2" id="KW-1185">Reference proteome</keyword>
<sequence length="144" mass="16363">MITDKINKSDYLRPPLWLFWPPFLPASDARSGSFLKFPPLCCPPFLPASDAFSRFSAKLPEPPRCSAITTSGIGLVLPENVNTEKEIICRKYPYTCQQERASVHFFANVASCRYFRQSPDCESSRPVSALRLLRRITTQIIFSE</sequence>
<gene>
    <name evidence="1" type="ordered locus">ESA_02176</name>
</gene>
<evidence type="ECO:0000313" key="1">
    <source>
        <dbReference type="EMBL" id="ABU77425.1"/>
    </source>
</evidence>
<proteinExistence type="predicted"/>
<dbReference type="EMBL" id="CP000783">
    <property type="protein sequence ID" value="ABU77425.1"/>
    <property type="molecule type" value="Genomic_DNA"/>
</dbReference>
<organism evidence="1 2">
    <name type="scientific">Cronobacter sakazakii (strain ATCC BAA-894)</name>
    <name type="common">Enterobacter sakazakii</name>
    <dbReference type="NCBI Taxonomy" id="290339"/>
    <lineage>
        <taxon>Bacteria</taxon>
        <taxon>Pseudomonadati</taxon>
        <taxon>Pseudomonadota</taxon>
        <taxon>Gammaproteobacteria</taxon>
        <taxon>Enterobacterales</taxon>
        <taxon>Enterobacteriaceae</taxon>
        <taxon>Cronobacter</taxon>
    </lineage>
</organism>
<dbReference type="KEGG" id="esa:ESA_02176"/>